<dbReference type="GO" id="GO:0030245">
    <property type="term" value="P:cellulose catabolic process"/>
    <property type="evidence" value="ECO:0007669"/>
    <property type="project" value="UniProtKB-KW"/>
</dbReference>
<evidence type="ECO:0000256" key="2">
    <source>
        <dbReference type="ARBA" id="ARBA00006044"/>
    </source>
</evidence>
<dbReference type="SUPFAM" id="SSF49899">
    <property type="entry name" value="Concanavalin A-like lectins/glucanases"/>
    <property type="match status" value="1"/>
</dbReference>
<feature type="compositionally biased region" description="Low complexity" evidence="10">
    <location>
        <begin position="196"/>
        <end position="299"/>
    </location>
</feature>
<dbReference type="EC" id="3.2.1.91" evidence="3"/>
<dbReference type="InterPro" id="IPR013320">
    <property type="entry name" value="ConA-like_dom_sf"/>
</dbReference>
<dbReference type="InterPro" id="IPR001722">
    <property type="entry name" value="Glyco_hydro_7"/>
</dbReference>
<keyword evidence="13" id="KW-1185">Reference proteome</keyword>
<dbReference type="GO" id="GO:0016162">
    <property type="term" value="F:cellulose 1,4-beta-cellobiosidase activity"/>
    <property type="evidence" value="ECO:0007669"/>
    <property type="project" value="UniProtKB-EC"/>
</dbReference>
<dbReference type="AlphaFoldDB" id="A0A139AGT3"/>
<dbReference type="InterPro" id="IPR037019">
    <property type="entry name" value="Glyco_hydro_7_sf"/>
</dbReference>
<gene>
    <name evidence="12" type="ORF">M427DRAFT_135074</name>
</gene>
<feature type="signal peptide" evidence="11">
    <location>
        <begin position="1"/>
        <end position="28"/>
    </location>
</feature>
<evidence type="ECO:0000313" key="12">
    <source>
        <dbReference type="EMBL" id="KXS15623.1"/>
    </source>
</evidence>
<dbReference type="Proteomes" id="UP000070544">
    <property type="component" value="Unassembled WGS sequence"/>
</dbReference>
<organism evidence="12 13">
    <name type="scientific">Gonapodya prolifera (strain JEL478)</name>
    <name type="common">Monoblepharis prolifera</name>
    <dbReference type="NCBI Taxonomy" id="1344416"/>
    <lineage>
        <taxon>Eukaryota</taxon>
        <taxon>Fungi</taxon>
        <taxon>Fungi incertae sedis</taxon>
        <taxon>Chytridiomycota</taxon>
        <taxon>Chytridiomycota incertae sedis</taxon>
        <taxon>Monoblepharidomycetes</taxon>
        <taxon>Monoblepharidales</taxon>
        <taxon>Gonapodyaceae</taxon>
        <taxon>Gonapodya</taxon>
    </lineage>
</organism>
<dbReference type="PANTHER" id="PTHR33753:SF2">
    <property type="entry name" value="GLYCOSIDE HYDROLASE FAMILY 7 PROTEIN"/>
    <property type="match status" value="1"/>
</dbReference>
<keyword evidence="7" id="KW-0119">Carbohydrate metabolism</keyword>
<accession>A0A139AGT3</accession>
<evidence type="ECO:0000256" key="8">
    <source>
        <dbReference type="ARBA" id="ARBA00023295"/>
    </source>
</evidence>
<evidence type="ECO:0000256" key="5">
    <source>
        <dbReference type="ARBA" id="ARBA00022801"/>
    </source>
</evidence>
<evidence type="ECO:0000256" key="9">
    <source>
        <dbReference type="ARBA" id="ARBA00023326"/>
    </source>
</evidence>
<keyword evidence="6" id="KW-0136">Cellulose degradation</keyword>
<keyword evidence="4 11" id="KW-0732">Signal</keyword>
<name>A0A139AGT3_GONPJ</name>
<sequence length="630" mass="65338">MGRLTLRGAIWALFSVLALVFLSRAASASLSGSSMERQGRGASAGRRDLSKRQTRTCDAIHAAYSSGTLMTYQDFQDWANWKCSTWYPGGIGTRTCDSIHASYVAGFTMVSQDYADWASWSCNTWFPGGIGSPAAAATTTRRLTTTTTARATTTGPATTTVRATTSTMSATVRTTSATRTTTVVAQTSTATTLPAVTSTQTTATSTALPTSTQTTVSSTAPPTSTQTTATSTALPTSTTSTQTTATSTAPPISTQTTATGTTVAPPTSSTTSQTTIKTAAPSTSSTTSQTATTSVAPSTFKTTQTKAVTSTSQTTALAPITTSTITKTTSTTALSGFPLNYITCTSGWSCTRQTRNLVVNGGSFDFSTQPMTSLSPYAMQADGGIGVIMLNAAGTGHEIFKLKNKVLWFTMDVSKVQCGYNAALYFSQMNVNAAPGTGYCDAQGTCMEFDAQEANVGGTSFASHSCVSTSGPPCDPWGCGAKSRLSDWGSVGVGKTIDTLKPITVATTFSTNDGTDTGTLTSITQTFFQGGKQYSFMVVNDGNCANSNPTYWSTTGRLPALSQAMDIGMTLILSFWGSGGASMSWLDLYPSNTDCLSASGSVNRAVWSNIAITSGPANAANLAKVQASFV</sequence>
<dbReference type="STRING" id="1344416.A0A139AGT3"/>
<reference evidence="12 13" key="1">
    <citation type="journal article" date="2015" name="Genome Biol. Evol.">
        <title>Phylogenomic analyses indicate that early fungi evolved digesting cell walls of algal ancestors of land plants.</title>
        <authorList>
            <person name="Chang Y."/>
            <person name="Wang S."/>
            <person name="Sekimoto S."/>
            <person name="Aerts A.L."/>
            <person name="Choi C."/>
            <person name="Clum A."/>
            <person name="LaButti K.M."/>
            <person name="Lindquist E.A."/>
            <person name="Yee Ngan C."/>
            <person name="Ohm R.A."/>
            <person name="Salamov A.A."/>
            <person name="Grigoriev I.V."/>
            <person name="Spatafora J.W."/>
            <person name="Berbee M.L."/>
        </authorList>
    </citation>
    <scope>NUCLEOTIDE SEQUENCE [LARGE SCALE GENOMIC DNA]</scope>
    <source>
        <strain evidence="12 13">JEL478</strain>
    </source>
</reference>
<feature type="region of interest" description="Disordered" evidence="10">
    <location>
        <begin position="196"/>
        <end position="300"/>
    </location>
</feature>
<evidence type="ECO:0000256" key="7">
    <source>
        <dbReference type="ARBA" id="ARBA00023277"/>
    </source>
</evidence>
<evidence type="ECO:0000256" key="1">
    <source>
        <dbReference type="ARBA" id="ARBA00001641"/>
    </source>
</evidence>
<keyword evidence="5 12" id="KW-0378">Hydrolase</keyword>
<evidence type="ECO:0000256" key="10">
    <source>
        <dbReference type="SAM" id="MobiDB-lite"/>
    </source>
</evidence>
<dbReference type="Pfam" id="PF00840">
    <property type="entry name" value="Glyco_hydro_7"/>
    <property type="match status" value="1"/>
</dbReference>
<dbReference type="OrthoDB" id="412382at2759"/>
<protein>
    <recommendedName>
        <fullName evidence="3">cellulose 1,4-beta-cellobiosidase (non-reducing end)</fullName>
        <ecNumber evidence="3">3.2.1.91</ecNumber>
    </recommendedName>
</protein>
<keyword evidence="9" id="KW-0624">Polysaccharide degradation</keyword>
<dbReference type="EMBL" id="KQ965761">
    <property type="protein sequence ID" value="KXS15623.1"/>
    <property type="molecule type" value="Genomic_DNA"/>
</dbReference>
<dbReference type="Gene3D" id="2.70.100.10">
    <property type="entry name" value="Glycoside hydrolase, family 7, domain"/>
    <property type="match status" value="2"/>
</dbReference>
<proteinExistence type="inferred from homology"/>
<dbReference type="PANTHER" id="PTHR33753">
    <property type="entry name" value="1,4-BETA-D-GLUCAN CELLOBIOHYDROLASE B"/>
    <property type="match status" value="1"/>
</dbReference>
<feature type="chain" id="PRO_5007296167" description="cellulose 1,4-beta-cellobiosidase (non-reducing end)" evidence="11">
    <location>
        <begin position="29"/>
        <end position="630"/>
    </location>
</feature>
<comment type="catalytic activity">
    <reaction evidence="1">
        <text>Hydrolysis of (1-&gt;4)-beta-D-glucosidic linkages in cellulose and cellotetraose, releasing cellobiose from the non-reducing ends of the chains.</text>
        <dbReference type="EC" id="3.2.1.91"/>
    </reaction>
</comment>
<keyword evidence="8" id="KW-0326">Glycosidase</keyword>
<evidence type="ECO:0000256" key="4">
    <source>
        <dbReference type="ARBA" id="ARBA00022729"/>
    </source>
</evidence>
<evidence type="ECO:0000313" key="13">
    <source>
        <dbReference type="Proteomes" id="UP000070544"/>
    </source>
</evidence>
<comment type="similarity">
    <text evidence="2">Belongs to the glycosyl hydrolase 7 (cellulase C) family.</text>
</comment>
<evidence type="ECO:0000256" key="3">
    <source>
        <dbReference type="ARBA" id="ARBA00012561"/>
    </source>
</evidence>
<evidence type="ECO:0000256" key="6">
    <source>
        <dbReference type="ARBA" id="ARBA00023001"/>
    </source>
</evidence>
<evidence type="ECO:0000256" key="11">
    <source>
        <dbReference type="SAM" id="SignalP"/>
    </source>
</evidence>